<feature type="compositionally biased region" description="Polar residues" evidence="1">
    <location>
        <begin position="1"/>
        <end position="16"/>
    </location>
</feature>
<comment type="caution">
    <text evidence="4">The sequence shown here is derived from an EMBL/GenBank/DDBJ whole genome shotgun (WGS) entry which is preliminary data.</text>
</comment>
<feature type="region of interest" description="Disordered" evidence="1">
    <location>
        <begin position="1"/>
        <end position="23"/>
    </location>
</feature>
<evidence type="ECO:0000313" key="4">
    <source>
        <dbReference type="EMBL" id="MDV6311867.1"/>
    </source>
</evidence>
<evidence type="ECO:0000313" key="5">
    <source>
        <dbReference type="Proteomes" id="UP001185922"/>
    </source>
</evidence>
<evidence type="ECO:0000256" key="2">
    <source>
        <dbReference type="SAM" id="Phobius"/>
    </source>
</evidence>
<dbReference type="InterPro" id="IPR019692">
    <property type="entry name" value="CFP-6_PH"/>
</dbReference>
<dbReference type="Proteomes" id="UP001185922">
    <property type="component" value="Unassembled WGS sequence"/>
</dbReference>
<sequence length="159" mass="17421">MPTDSSDPAAQPPRSSRTPRDAAAADDSLEITYPVTFRMNRLAYFTVPMVALVVVLLIGASPWFAFAFVVPAVLWFWIHRLRTIVTEDGLRAVGFSTTEVAWSDIAGLQFPKWSSVRAVLHNGERVRLPAIGFRDLPALSIVSGGRIPDPFEAAANPDE</sequence>
<evidence type="ECO:0000259" key="3">
    <source>
        <dbReference type="Pfam" id="PF10756"/>
    </source>
</evidence>
<organism evidence="4 5">
    <name type="scientific">Gordonia amicalis</name>
    <dbReference type="NCBI Taxonomy" id="89053"/>
    <lineage>
        <taxon>Bacteria</taxon>
        <taxon>Bacillati</taxon>
        <taxon>Actinomycetota</taxon>
        <taxon>Actinomycetes</taxon>
        <taxon>Mycobacteriales</taxon>
        <taxon>Gordoniaceae</taxon>
        <taxon>Gordonia</taxon>
    </lineage>
</organism>
<protein>
    <submittedName>
        <fullName evidence="4">PH domain-containing protein</fullName>
    </submittedName>
</protein>
<dbReference type="RefSeq" id="WP_317510265.1">
    <property type="nucleotide sequence ID" value="NZ_JAWLKH010000006.1"/>
</dbReference>
<name>A0AAE4UAE1_9ACTN</name>
<gene>
    <name evidence="4" type="ORF">R3Q15_08190</name>
</gene>
<accession>A0AAE4UAE1</accession>
<proteinExistence type="predicted"/>
<evidence type="ECO:0000256" key="1">
    <source>
        <dbReference type="SAM" id="MobiDB-lite"/>
    </source>
</evidence>
<feature type="domain" description="Low molecular weight protein antigen 6 PH" evidence="3">
    <location>
        <begin position="80"/>
        <end position="149"/>
    </location>
</feature>
<dbReference type="EMBL" id="JAWLKH010000006">
    <property type="protein sequence ID" value="MDV6311867.1"/>
    <property type="molecule type" value="Genomic_DNA"/>
</dbReference>
<feature type="transmembrane region" description="Helical" evidence="2">
    <location>
        <begin position="49"/>
        <end position="78"/>
    </location>
</feature>
<keyword evidence="2" id="KW-1133">Transmembrane helix</keyword>
<keyword evidence="2" id="KW-0812">Transmembrane</keyword>
<dbReference type="Pfam" id="PF10756">
    <property type="entry name" value="bPH_6"/>
    <property type="match status" value="1"/>
</dbReference>
<dbReference type="AlphaFoldDB" id="A0AAE4UAE1"/>
<reference evidence="4" key="1">
    <citation type="submission" date="2023-10" db="EMBL/GenBank/DDBJ databases">
        <title>Development of a sustainable strategy for remediation of hydrocarbon-contaminated territories based on the waste exchange concept.</title>
        <authorList>
            <person name="Krivoruchko A."/>
        </authorList>
    </citation>
    <scope>NUCLEOTIDE SEQUENCE</scope>
    <source>
        <strain evidence="4">IEGM 1279</strain>
    </source>
</reference>
<keyword evidence="2" id="KW-0472">Membrane</keyword>